<sequence>MTDGVGVFGAGARLRAAGAGDGGFLGEVLLAAFNWDGPRFTLDEALGTPDIAHYVTGWPRPGDFGVVAEDDAGRPVGAAWARVFPADEPGYGHVDPQVPELTIGVLPGHRGRGVGSALLDELVRLAERSGADGLSLSVEDGNPAVRLYAARGFTAVGREGASDTMLLPLPGASTATGR</sequence>
<proteinExistence type="predicted"/>
<protein>
    <submittedName>
        <fullName evidence="4">Acetyltransferase</fullName>
    </submittedName>
</protein>
<gene>
    <name evidence="4" type="ORF">AB852_33210</name>
</gene>
<keyword evidence="2" id="KW-0012">Acyltransferase</keyword>
<dbReference type="Pfam" id="PF00583">
    <property type="entry name" value="Acetyltransf_1"/>
    <property type="match status" value="1"/>
</dbReference>
<evidence type="ECO:0000256" key="1">
    <source>
        <dbReference type="ARBA" id="ARBA00022679"/>
    </source>
</evidence>
<reference evidence="4 5" key="1">
    <citation type="submission" date="2015-06" db="EMBL/GenBank/DDBJ databases">
        <title>Cloning and characterization of the uncialamcin biosynthetic gene cluster.</title>
        <authorList>
            <person name="Yan X."/>
            <person name="Huang T."/>
            <person name="Ge H."/>
            <person name="Shen B."/>
        </authorList>
    </citation>
    <scope>NUCLEOTIDE SEQUENCE [LARGE SCALE GENOMIC DNA]</scope>
    <source>
        <strain evidence="4 5">DCA2648</strain>
    </source>
</reference>
<dbReference type="InterPro" id="IPR016181">
    <property type="entry name" value="Acyl_CoA_acyltransferase"/>
</dbReference>
<name>A0A1Q4V064_9ACTN</name>
<dbReference type="GO" id="GO:0016747">
    <property type="term" value="F:acyltransferase activity, transferring groups other than amino-acyl groups"/>
    <property type="evidence" value="ECO:0007669"/>
    <property type="project" value="InterPro"/>
</dbReference>
<comment type="caution">
    <text evidence="4">The sequence shown here is derived from an EMBL/GenBank/DDBJ whole genome shotgun (WGS) entry which is preliminary data.</text>
</comment>
<keyword evidence="1 4" id="KW-0808">Transferase</keyword>
<organism evidence="4 5">
    <name type="scientific">Streptomyces uncialis</name>
    <dbReference type="NCBI Taxonomy" id="1048205"/>
    <lineage>
        <taxon>Bacteria</taxon>
        <taxon>Bacillati</taxon>
        <taxon>Actinomycetota</taxon>
        <taxon>Actinomycetes</taxon>
        <taxon>Kitasatosporales</taxon>
        <taxon>Streptomycetaceae</taxon>
        <taxon>Streptomyces</taxon>
    </lineage>
</organism>
<dbReference type="Proteomes" id="UP000186455">
    <property type="component" value="Unassembled WGS sequence"/>
</dbReference>
<accession>A0A1Q4V064</accession>
<dbReference type="InterPro" id="IPR000182">
    <property type="entry name" value="GNAT_dom"/>
</dbReference>
<dbReference type="PANTHER" id="PTHR43877">
    <property type="entry name" value="AMINOALKYLPHOSPHONATE N-ACETYLTRANSFERASE-RELATED-RELATED"/>
    <property type="match status" value="1"/>
</dbReference>
<dbReference type="STRING" id="1048205.AB852_33210"/>
<dbReference type="PROSITE" id="PS51186">
    <property type="entry name" value="GNAT"/>
    <property type="match status" value="1"/>
</dbReference>
<evidence type="ECO:0000313" key="4">
    <source>
        <dbReference type="EMBL" id="OKH91275.1"/>
    </source>
</evidence>
<dbReference type="EMBL" id="LFBV01000010">
    <property type="protein sequence ID" value="OKH91275.1"/>
    <property type="molecule type" value="Genomic_DNA"/>
</dbReference>
<dbReference type="SUPFAM" id="SSF55729">
    <property type="entry name" value="Acyl-CoA N-acyltransferases (Nat)"/>
    <property type="match status" value="1"/>
</dbReference>
<evidence type="ECO:0000313" key="5">
    <source>
        <dbReference type="Proteomes" id="UP000186455"/>
    </source>
</evidence>
<dbReference type="AlphaFoldDB" id="A0A1Q4V064"/>
<dbReference type="Gene3D" id="3.40.630.30">
    <property type="match status" value="1"/>
</dbReference>
<keyword evidence="5" id="KW-1185">Reference proteome</keyword>
<evidence type="ECO:0000259" key="3">
    <source>
        <dbReference type="PROSITE" id="PS51186"/>
    </source>
</evidence>
<evidence type="ECO:0000256" key="2">
    <source>
        <dbReference type="ARBA" id="ARBA00023315"/>
    </source>
</evidence>
<dbReference type="CDD" id="cd04301">
    <property type="entry name" value="NAT_SF"/>
    <property type="match status" value="1"/>
</dbReference>
<feature type="domain" description="N-acetyltransferase" evidence="3">
    <location>
        <begin position="12"/>
        <end position="170"/>
    </location>
</feature>
<dbReference type="InterPro" id="IPR050832">
    <property type="entry name" value="Bact_Acetyltransf"/>
</dbReference>